<feature type="transmembrane region" description="Helical" evidence="2">
    <location>
        <begin position="124"/>
        <end position="151"/>
    </location>
</feature>
<keyword evidence="5" id="KW-1185">Reference proteome</keyword>
<organism evidence="4 5">
    <name type="scientific">Arachnia propionica</name>
    <dbReference type="NCBI Taxonomy" id="1750"/>
    <lineage>
        <taxon>Bacteria</taxon>
        <taxon>Bacillati</taxon>
        <taxon>Actinomycetota</taxon>
        <taxon>Actinomycetes</taxon>
        <taxon>Propionibacteriales</taxon>
        <taxon>Propionibacteriaceae</taxon>
        <taxon>Arachnia</taxon>
    </lineage>
</organism>
<evidence type="ECO:0000313" key="3">
    <source>
        <dbReference type="EMBL" id="QUC11055.1"/>
    </source>
</evidence>
<dbReference type="RefSeq" id="WP_123823968.1">
    <property type="nucleotide sequence ID" value="NZ_CAJZDL010000141.1"/>
</dbReference>
<evidence type="ECO:0000256" key="2">
    <source>
        <dbReference type="SAM" id="Phobius"/>
    </source>
</evidence>
<evidence type="ECO:0000313" key="5">
    <source>
        <dbReference type="Proteomes" id="UP000273044"/>
    </source>
</evidence>
<name>A0A448MUN9_9ACTN</name>
<feature type="region of interest" description="Disordered" evidence="1">
    <location>
        <begin position="1"/>
        <end position="56"/>
    </location>
</feature>
<feature type="transmembrane region" description="Helical" evidence="2">
    <location>
        <begin position="158"/>
        <end position="185"/>
    </location>
</feature>
<gene>
    <name evidence="3" type="ORF">J5A53_15075</name>
    <name evidence="4" type="ORF">NCTC12967_00122</name>
</gene>
<dbReference type="AlphaFoldDB" id="A0A448MUN9"/>
<keyword evidence="2" id="KW-0472">Membrane</keyword>
<reference evidence="3" key="2">
    <citation type="submission" date="2021-03" db="EMBL/GenBank/DDBJ databases">
        <title>Human Oral Microbial Genomes.</title>
        <authorList>
            <person name="Johnston C.D."/>
            <person name="Chen T."/>
            <person name="Dewhirst F.E."/>
        </authorList>
    </citation>
    <scope>NUCLEOTIDE SEQUENCE</scope>
    <source>
        <strain evidence="3">F0714</strain>
    </source>
</reference>
<dbReference type="OrthoDB" id="10018690at2"/>
<proteinExistence type="predicted"/>
<evidence type="ECO:0000256" key="1">
    <source>
        <dbReference type="SAM" id="MobiDB-lite"/>
    </source>
</evidence>
<reference evidence="4 5" key="1">
    <citation type="submission" date="2018-12" db="EMBL/GenBank/DDBJ databases">
        <authorList>
            <consortium name="Pathogen Informatics"/>
        </authorList>
    </citation>
    <scope>NUCLEOTIDE SEQUENCE [LARGE SCALE GENOMIC DNA]</scope>
    <source>
        <strain evidence="4 5">NCTC12967</strain>
    </source>
</reference>
<dbReference type="Proteomes" id="UP000677180">
    <property type="component" value="Chromosome"/>
</dbReference>
<dbReference type="EMBL" id="LR134406">
    <property type="protein sequence ID" value="VEH68860.1"/>
    <property type="molecule type" value="Genomic_DNA"/>
</dbReference>
<dbReference type="EMBL" id="CP072385">
    <property type="protein sequence ID" value="QUC11055.1"/>
    <property type="molecule type" value="Genomic_DNA"/>
</dbReference>
<sequence length="232" mass="24072">MSYADSSNPQPPGPDFLAAPPFQQPGPPQDSHPAPPPAAPHGQRPGHQAQFYAPMPQNTAPSWQVPPLYGAHPQLGGPKRPGPATAAAVLGIIGGSLGLFPAIIVLLAAVKVRETESAAGSADITFIILFTLGLATTVTVITLLVTGITFLKGKGYAVLLSAVIAQLALAALYVAIMLLALDSIIQSMRNRSSETGALVFIIFCILIGLGMAVSNLVLLCKPATRQWAKQVS</sequence>
<keyword evidence="2" id="KW-1133">Transmembrane helix</keyword>
<dbReference type="Proteomes" id="UP000273044">
    <property type="component" value="Chromosome"/>
</dbReference>
<feature type="compositionally biased region" description="Pro residues" evidence="1">
    <location>
        <begin position="22"/>
        <end position="39"/>
    </location>
</feature>
<dbReference type="SUPFAM" id="SSF81995">
    <property type="entry name" value="beta-sandwich domain of Sec23/24"/>
    <property type="match status" value="1"/>
</dbReference>
<dbReference type="GeneID" id="64405628"/>
<keyword evidence="2" id="KW-0812">Transmembrane</keyword>
<accession>A0A448MUN9</accession>
<feature type="transmembrane region" description="Helical" evidence="2">
    <location>
        <begin position="87"/>
        <end position="112"/>
    </location>
</feature>
<evidence type="ECO:0000313" key="4">
    <source>
        <dbReference type="EMBL" id="VEH68860.1"/>
    </source>
</evidence>
<protein>
    <submittedName>
        <fullName evidence="4">Uncharacterized protein</fullName>
    </submittedName>
</protein>
<feature type="transmembrane region" description="Helical" evidence="2">
    <location>
        <begin position="197"/>
        <end position="220"/>
    </location>
</feature>